<keyword evidence="2 4" id="KW-0472">Membrane</keyword>
<dbReference type="InterPro" id="IPR004995">
    <property type="entry name" value="Spore_Ger"/>
</dbReference>
<evidence type="ECO:0000313" key="5">
    <source>
        <dbReference type="EMBL" id="KZL92762.1"/>
    </source>
</evidence>
<protein>
    <submittedName>
        <fullName evidence="5">Spore germination protein B1</fullName>
    </submittedName>
</protein>
<gene>
    <name evidence="5" type="primary">gerBA_5</name>
    <name evidence="5" type="ORF">CLMAG_25760</name>
</gene>
<dbReference type="EMBL" id="LWAE01000002">
    <property type="protein sequence ID" value="KZL92762.1"/>
    <property type="molecule type" value="Genomic_DNA"/>
</dbReference>
<comment type="similarity">
    <text evidence="1">Belongs to the GerABKA family.</text>
</comment>
<dbReference type="RefSeq" id="WP_242873014.1">
    <property type="nucleotide sequence ID" value="NZ_FQXL01000073.1"/>
</dbReference>
<proteinExistence type="inferred from homology"/>
<dbReference type="InterPro" id="IPR050768">
    <property type="entry name" value="UPF0353/GerABKA_families"/>
</dbReference>
<name>A0A161YPP6_9CLOT</name>
<evidence type="ECO:0000313" key="6">
    <source>
        <dbReference type="Proteomes" id="UP000076603"/>
    </source>
</evidence>
<accession>A0A161YPP6</accession>
<dbReference type="AlphaFoldDB" id="A0A161YPP6"/>
<dbReference type="Proteomes" id="UP000076603">
    <property type="component" value="Unassembled WGS sequence"/>
</dbReference>
<organism evidence="5 6">
    <name type="scientific">Clostridium magnum DSM 2767</name>
    <dbReference type="NCBI Taxonomy" id="1121326"/>
    <lineage>
        <taxon>Bacteria</taxon>
        <taxon>Bacillati</taxon>
        <taxon>Bacillota</taxon>
        <taxon>Clostridia</taxon>
        <taxon>Eubacteriales</taxon>
        <taxon>Clostridiaceae</taxon>
        <taxon>Clostridium</taxon>
    </lineage>
</organism>
<dbReference type="GO" id="GO:0016020">
    <property type="term" value="C:membrane"/>
    <property type="evidence" value="ECO:0007669"/>
    <property type="project" value="InterPro"/>
</dbReference>
<feature type="transmembrane region" description="Helical" evidence="4">
    <location>
        <begin position="287"/>
        <end position="307"/>
    </location>
</feature>
<dbReference type="PIRSF" id="PIRSF005690">
    <property type="entry name" value="GerBA"/>
    <property type="match status" value="1"/>
</dbReference>
<dbReference type="GO" id="GO:0009847">
    <property type="term" value="P:spore germination"/>
    <property type="evidence" value="ECO:0007669"/>
    <property type="project" value="InterPro"/>
</dbReference>
<dbReference type="STRING" id="1121326.CLMAG_25760"/>
<keyword evidence="6" id="KW-1185">Reference proteome</keyword>
<keyword evidence="4" id="KW-1133">Transmembrane helix</keyword>
<evidence type="ECO:0000256" key="2">
    <source>
        <dbReference type="ARBA" id="ARBA00023136"/>
    </source>
</evidence>
<feature type="compositionally biased region" description="Polar residues" evidence="3">
    <location>
        <begin position="475"/>
        <end position="488"/>
    </location>
</feature>
<reference evidence="5 6" key="1">
    <citation type="submission" date="2016-04" db="EMBL/GenBank/DDBJ databases">
        <title>Genome sequence of Clostridium magnum DSM 2767.</title>
        <authorList>
            <person name="Poehlein A."/>
            <person name="Uhlig R."/>
            <person name="Fischer R."/>
            <person name="Bahl H."/>
            <person name="Daniel R."/>
        </authorList>
    </citation>
    <scope>NUCLEOTIDE SEQUENCE [LARGE SCALE GENOMIC DNA]</scope>
    <source>
        <strain evidence="5 6">DSM 2767</strain>
    </source>
</reference>
<feature type="transmembrane region" description="Helical" evidence="4">
    <location>
        <begin position="379"/>
        <end position="398"/>
    </location>
</feature>
<dbReference type="PANTHER" id="PTHR22550">
    <property type="entry name" value="SPORE GERMINATION PROTEIN"/>
    <property type="match status" value="1"/>
</dbReference>
<dbReference type="PANTHER" id="PTHR22550:SF16">
    <property type="entry name" value="SPORE GERMINATION PROTEIN"/>
    <property type="match status" value="1"/>
</dbReference>
<sequence length="495" mass="55442">METSNLQENVNIIKNGIGPKNPIVVKNILIGSEQPLEAVIIYISGLVDNKIINDDLLQPLMFQIHENLNNHSNLADYICKRYISVTNTELESDINNIVCALPRGKTALLINGLSDAILLDTAKLPQRAVEEPRNEVTIRGSREGFIEDIEVNISILRRRIPDKNLAIEKFRTGVRSQTDGAILYIQDIADPDIVNQLKDRINSINVDEVISIGMLQQYIEKHAYSMFPQVYTTERPDVIEAHLMAGKVAVTIEGTPTLITVPTGLMEFFQAVGDYYERTIVSSFIRILRFLAACIVLFLPSLYLILLKFNAELIPIKFLTPIIESRTGIAFTPFAEIVSMQIIGEFLREGGLRLPGKIGQTISVIGGIIIGDAALKAKIVSPSTLFVIGVAIVSSFLIPNYDMASAIRILQYPMLISANILGIYGVSMVLFALMIHLFSLDSFGAPYLEFKKNYMKDIFIRAPLWKFNKRPENTPNINPIRQTDFRSSWNKESKK</sequence>
<evidence type="ECO:0000256" key="1">
    <source>
        <dbReference type="ARBA" id="ARBA00005278"/>
    </source>
</evidence>
<feature type="region of interest" description="Disordered" evidence="3">
    <location>
        <begin position="475"/>
        <end position="495"/>
    </location>
</feature>
<feature type="transmembrane region" description="Helical" evidence="4">
    <location>
        <begin position="418"/>
        <end position="438"/>
    </location>
</feature>
<dbReference type="PATRIC" id="fig|1121326.3.peg.2582"/>
<evidence type="ECO:0000256" key="3">
    <source>
        <dbReference type="SAM" id="MobiDB-lite"/>
    </source>
</evidence>
<comment type="caution">
    <text evidence="5">The sequence shown here is derived from an EMBL/GenBank/DDBJ whole genome shotgun (WGS) entry which is preliminary data.</text>
</comment>
<keyword evidence="4" id="KW-0812">Transmembrane</keyword>
<dbReference type="Pfam" id="PF03323">
    <property type="entry name" value="GerA"/>
    <property type="match status" value="1"/>
</dbReference>
<evidence type="ECO:0000256" key="4">
    <source>
        <dbReference type="SAM" id="Phobius"/>
    </source>
</evidence>